<dbReference type="PIRSF" id="PIRSF032131">
    <property type="entry name" value="UCP032131"/>
    <property type="match status" value="1"/>
</dbReference>
<name>A0ABU1ZQD2_9BURK</name>
<dbReference type="EMBL" id="JAVDXO010000007">
    <property type="protein sequence ID" value="MDR7307754.1"/>
    <property type="molecule type" value="Genomic_DNA"/>
</dbReference>
<dbReference type="Pfam" id="PF06676">
    <property type="entry name" value="DUF1178"/>
    <property type="match status" value="1"/>
</dbReference>
<dbReference type="Proteomes" id="UP001268089">
    <property type="component" value="Unassembled WGS sequence"/>
</dbReference>
<dbReference type="RefSeq" id="WP_310344233.1">
    <property type="nucleotide sequence ID" value="NZ_JAVDXO010000007.1"/>
</dbReference>
<accession>A0ABU1ZQD2</accession>
<evidence type="ECO:0000313" key="1">
    <source>
        <dbReference type="EMBL" id="MDR7307754.1"/>
    </source>
</evidence>
<gene>
    <name evidence="1" type="ORF">J2X15_003058</name>
</gene>
<proteinExistence type="predicted"/>
<sequence length="160" mass="17111">MKVLDLHCAQGHPFEGWFASEDDFVSQCARALVQCPVCGDPSVVKKLSAPRLNLSGARAPTAEQAADQAPSSIPTGSAVATTPHNAALAAAWMAMARHVVATTTDVGSQFAEEARKMHYGEAEERGIRGRTTEKEARELAEEGIDVMPFVLPEALKEPLQ</sequence>
<protein>
    <recommendedName>
        <fullName evidence="3">DUF1178 domain-containing protein</fullName>
    </recommendedName>
</protein>
<evidence type="ECO:0000313" key="2">
    <source>
        <dbReference type="Proteomes" id="UP001268089"/>
    </source>
</evidence>
<evidence type="ECO:0008006" key="3">
    <source>
        <dbReference type="Google" id="ProtNLM"/>
    </source>
</evidence>
<dbReference type="InterPro" id="IPR009562">
    <property type="entry name" value="DUF1178"/>
</dbReference>
<organism evidence="1 2">
    <name type="scientific">Rhodoferax saidenbachensis</name>
    <dbReference type="NCBI Taxonomy" id="1484693"/>
    <lineage>
        <taxon>Bacteria</taxon>
        <taxon>Pseudomonadati</taxon>
        <taxon>Pseudomonadota</taxon>
        <taxon>Betaproteobacteria</taxon>
        <taxon>Burkholderiales</taxon>
        <taxon>Comamonadaceae</taxon>
        <taxon>Rhodoferax</taxon>
    </lineage>
</organism>
<reference evidence="1 2" key="1">
    <citation type="submission" date="2023-07" db="EMBL/GenBank/DDBJ databases">
        <title>Sorghum-associated microbial communities from plants grown in Nebraska, USA.</title>
        <authorList>
            <person name="Schachtman D."/>
        </authorList>
    </citation>
    <scope>NUCLEOTIDE SEQUENCE [LARGE SCALE GENOMIC DNA]</scope>
    <source>
        <strain evidence="1 2">BE308</strain>
    </source>
</reference>
<comment type="caution">
    <text evidence="1">The sequence shown here is derived from an EMBL/GenBank/DDBJ whole genome shotgun (WGS) entry which is preliminary data.</text>
</comment>
<keyword evidence="2" id="KW-1185">Reference proteome</keyword>